<dbReference type="PANTHER" id="PTHR11361:SF34">
    <property type="entry name" value="DNA MISMATCH REPAIR PROTEIN MSH1, MITOCHONDRIAL"/>
    <property type="match status" value="1"/>
</dbReference>
<dbReference type="SUPFAM" id="SSF48334">
    <property type="entry name" value="DNA repair protein MutS, domain III"/>
    <property type="match status" value="1"/>
</dbReference>
<dbReference type="HAMAP" id="MF_00096">
    <property type="entry name" value="MutS"/>
    <property type="match status" value="1"/>
</dbReference>
<organism evidence="12 13">
    <name type="scientific">Lactococcus taiwanensis</name>
    <dbReference type="NCBI Taxonomy" id="1151742"/>
    <lineage>
        <taxon>Bacteria</taxon>
        <taxon>Bacillati</taxon>
        <taxon>Bacillota</taxon>
        <taxon>Bacilli</taxon>
        <taxon>Lactobacillales</taxon>
        <taxon>Streptococcaceae</taxon>
        <taxon>Lactococcus</taxon>
    </lineage>
</organism>
<dbReference type="Gene3D" id="3.40.1170.10">
    <property type="entry name" value="DNA repair protein MutS, domain I"/>
    <property type="match status" value="1"/>
</dbReference>
<accession>A0AA45KGJ4</accession>
<dbReference type="InterPro" id="IPR005748">
    <property type="entry name" value="DNA_mismatch_repair_MutS"/>
</dbReference>
<keyword evidence="4 9" id="KW-0227">DNA damage</keyword>
<keyword evidence="6 9" id="KW-0238">DNA-binding</keyword>
<dbReference type="GO" id="GO:0005524">
    <property type="term" value="F:ATP binding"/>
    <property type="evidence" value="ECO:0007669"/>
    <property type="project" value="UniProtKB-UniRule"/>
</dbReference>
<dbReference type="InterPro" id="IPR007861">
    <property type="entry name" value="DNA_mismatch_repair_MutS_clamp"/>
</dbReference>
<dbReference type="Pfam" id="PF00488">
    <property type="entry name" value="MutS_V"/>
    <property type="match status" value="1"/>
</dbReference>
<feature type="domain" description="DNA mismatch repair proteins mutS family" evidence="11">
    <location>
        <begin position="675"/>
        <end position="691"/>
    </location>
</feature>
<dbReference type="PIRSF" id="PIRSF037677">
    <property type="entry name" value="DNA_mis_repair_Msh6"/>
    <property type="match status" value="1"/>
</dbReference>
<dbReference type="CDD" id="cd03284">
    <property type="entry name" value="ABC_MutS1"/>
    <property type="match status" value="1"/>
</dbReference>
<dbReference type="FunFam" id="1.10.1420.10:FF:000001">
    <property type="entry name" value="DNA mismatch repair protein MutS"/>
    <property type="match status" value="1"/>
</dbReference>
<evidence type="ECO:0000256" key="7">
    <source>
        <dbReference type="ARBA" id="ARBA00023204"/>
    </source>
</evidence>
<dbReference type="InterPro" id="IPR027417">
    <property type="entry name" value="P-loop_NTPase"/>
</dbReference>
<sequence>MAEKISPGMQQYLDIKKDYPDAFLLFRMGDFYELFYEDAVNAAQILELTLTSRNKNSAQPIPMAGVPHHAATEYIDKLVNLGYKVAVAEQMEDPKKAVGIVKRAVTQVITPGTTIDHANAVDNNFLVAIEQQEQRFALSYMDLSTGEFKVTVLQDFSAVVGEIASLKAREVVIGFLLDESQKKILDKQMNLLLSEQLDLPETLQMEHGDLSAIEEQVALKLLAYVKRTQMRDLSHLQEVEHYEIKDFLQMDFATKTSLELTVNKRENKKHGTLYWLLDETKTAMGTRMLRTWIERPLISEVAIAKRMAIVQLFLDHFFERSDLIEALKGVYDLERLASRVSFGKALPVDFLQLAHSLSNVPAIKNILELLPQEQMKQLIERLDALPELADLIHQSISEEASRTITEGGIIKTGYNPQLDKYREALENGTSWIAQLEATEKARTGISTLRIDYNRKDGYYFHITQSQLDSVPEHFFRKATLKNSERFGSQELTEIEEIMLEAREKSSILEYELFMSVRDQTEQYISRLQALAKTIAEIDCLQSLAVVAEKQGYVRPVLTENSRHVEIKAGRHAVVEAVMGAQEYVPNDIALPEQTDIQLITGPNMSGKSTYMRQFALTVIMAQIGSFVPAESAALPIFDAIFTRIGASDNLISGESTFMVEMSEANHAIQKATSRSLIIFDELGRGTATYDGMALAQAIIEYVHEHIGAKTLFATHYHELTELDQTLEHLDNVHVATLEQNGNVTFLHKITEGPADKSYGIHVAKIAGLPSDLLERADLILQKLENKPLPAKKVEAQEEQLSLFDIDENYSEIIDKLKDLNVDNMTAREALNFLWELKDAL</sequence>
<dbReference type="EMBL" id="CP070872">
    <property type="protein sequence ID" value="QSE76849.1"/>
    <property type="molecule type" value="Genomic_DNA"/>
</dbReference>
<evidence type="ECO:0000256" key="8">
    <source>
        <dbReference type="ARBA" id="ARBA00024647"/>
    </source>
</evidence>
<evidence type="ECO:0000256" key="5">
    <source>
        <dbReference type="ARBA" id="ARBA00022840"/>
    </source>
</evidence>
<dbReference type="Pfam" id="PF05188">
    <property type="entry name" value="MutS_II"/>
    <property type="match status" value="1"/>
</dbReference>
<dbReference type="SUPFAM" id="SSF52540">
    <property type="entry name" value="P-loop containing nucleoside triphosphate hydrolases"/>
    <property type="match status" value="1"/>
</dbReference>
<dbReference type="InterPro" id="IPR007695">
    <property type="entry name" value="DNA_mismatch_repair_MutS-lik_N"/>
</dbReference>
<dbReference type="Pfam" id="PF05190">
    <property type="entry name" value="MutS_IV"/>
    <property type="match status" value="1"/>
</dbReference>
<keyword evidence="5 9" id="KW-0067">ATP-binding</keyword>
<dbReference type="NCBIfam" id="TIGR01070">
    <property type="entry name" value="mutS1"/>
    <property type="match status" value="1"/>
</dbReference>
<comment type="similarity">
    <text evidence="1 9 10">Belongs to the DNA mismatch repair MutS family.</text>
</comment>
<evidence type="ECO:0000256" key="4">
    <source>
        <dbReference type="ARBA" id="ARBA00022763"/>
    </source>
</evidence>
<evidence type="ECO:0000256" key="9">
    <source>
        <dbReference type="HAMAP-Rule" id="MF_00096"/>
    </source>
</evidence>
<keyword evidence="13" id="KW-1185">Reference proteome</keyword>
<dbReference type="NCBIfam" id="NF003810">
    <property type="entry name" value="PRK05399.1"/>
    <property type="match status" value="1"/>
</dbReference>
<dbReference type="SMART" id="SM00533">
    <property type="entry name" value="MUTSd"/>
    <property type="match status" value="1"/>
</dbReference>
<dbReference type="Gene3D" id="3.40.50.300">
    <property type="entry name" value="P-loop containing nucleotide triphosphate hydrolases"/>
    <property type="match status" value="1"/>
</dbReference>
<dbReference type="GO" id="GO:0006298">
    <property type="term" value="P:mismatch repair"/>
    <property type="evidence" value="ECO:0007669"/>
    <property type="project" value="UniProtKB-UniRule"/>
</dbReference>
<dbReference type="InterPro" id="IPR045076">
    <property type="entry name" value="MutS"/>
</dbReference>
<dbReference type="Proteomes" id="UP000663608">
    <property type="component" value="Chromosome"/>
</dbReference>
<name>A0AA45KGJ4_9LACT</name>
<keyword evidence="7 9" id="KW-0234">DNA repair</keyword>
<dbReference type="InterPro" id="IPR016151">
    <property type="entry name" value="DNA_mismatch_repair_MutS_N"/>
</dbReference>
<reference evidence="12 13" key="1">
    <citation type="submission" date="2021-02" db="EMBL/GenBank/DDBJ databases">
        <title>Complete genome sequence of Lactococcus lactis strain K_LL004.</title>
        <authorList>
            <person name="Kim H.B."/>
        </authorList>
    </citation>
    <scope>NUCLEOTIDE SEQUENCE [LARGE SCALE GENOMIC DNA]</scope>
    <source>
        <strain evidence="12 13">K_LL004</strain>
    </source>
</reference>
<evidence type="ECO:0000256" key="1">
    <source>
        <dbReference type="ARBA" id="ARBA00006271"/>
    </source>
</evidence>
<evidence type="ECO:0000256" key="6">
    <source>
        <dbReference type="ARBA" id="ARBA00023125"/>
    </source>
</evidence>
<dbReference type="InterPro" id="IPR007860">
    <property type="entry name" value="DNA_mmatch_repair_MutS_con_dom"/>
</dbReference>
<dbReference type="GO" id="GO:0140664">
    <property type="term" value="F:ATP-dependent DNA damage sensor activity"/>
    <property type="evidence" value="ECO:0007669"/>
    <property type="project" value="InterPro"/>
</dbReference>
<dbReference type="GO" id="GO:0005829">
    <property type="term" value="C:cytosol"/>
    <property type="evidence" value="ECO:0007669"/>
    <property type="project" value="TreeGrafter"/>
</dbReference>
<keyword evidence="3 9" id="KW-0547">Nucleotide-binding</keyword>
<evidence type="ECO:0000256" key="3">
    <source>
        <dbReference type="ARBA" id="ARBA00022741"/>
    </source>
</evidence>
<dbReference type="InterPro" id="IPR017261">
    <property type="entry name" value="DNA_mismatch_repair_MutS/MSH"/>
</dbReference>
<evidence type="ECO:0000256" key="10">
    <source>
        <dbReference type="RuleBase" id="RU003756"/>
    </source>
</evidence>
<dbReference type="InterPro" id="IPR036187">
    <property type="entry name" value="DNA_mismatch_repair_MutS_sf"/>
</dbReference>
<dbReference type="RefSeq" id="WP_205872057.1">
    <property type="nucleotide sequence ID" value="NZ_CP070872.1"/>
</dbReference>
<dbReference type="Gene3D" id="3.30.420.110">
    <property type="entry name" value="MutS, connector domain"/>
    <property type="match status" value="1"/>
</dbReference>
<dbReference type="InterPro" id="IPR007696">
    <property type="entry name" value="DNA_mismatch_repair_MutS_core"/>
</dbReference>
<dbReference type="Pfam" id="PF01624">
    <property type="entry name" value="MutS_I"/>
    <property type="match status" value="1"/>
</dbReference>
<dbReference type="PROSITE" id="PS00486">
    <property type="entry name" value="DNA_MISMATCH_REPAIR_2"/>
    <property type="match status" value="1"/>
</dbReference>
<dbReference type="GO" id="GO:0030983">
    <property type="term" value="F:mismatched DNA binding"/>
    <property type="evidence" value="ECO:0007669"/>
    <property type="project" value="InterPro"/>
</dbReference>
<dbReference type="AlphaFoldDB" id="A0AA45KGJ4"/>
<proteinExistence type="inferred from homology"/>
<dbReference type="SMART" id="SM00534">
    <property type="entry name" value="MUTSac"/>
    <property type="match status" value="1"/>
</dbReference>
<dbReference type="Pfam" id="PF05192">
    <property type="entry name" value="MutS_III"/>
    <property type="match status" value="1"/>
</dbReference>
<dbReference type="FunFam" id="3.40.1170.10:FF:000001">
    <property type="entry name" value="DNA mismatch repair protein MutS"/>
    <property type="match status" value="1"/>
</dbReference>
<evidence type="ECO:0000259" key="11">
    <source>
        <dbReference type="PROSITE" id="PS00486"/>
    </source>
</evidence>
<protein>
    <recommendedName>
        <fullName evidence="2 9">DNA mismatch repair protein MutS</fullName>
    </recommendedName>
</protein>
<dbReference type="GO" id="GO:0003684">
    <property type="term" value="F:damaged DNA binding"/>
    <property type="evidence" value="ECO:0007669"/>
    <property type="project" value="UniProtKB-UniRule"/>
</dbReference>
<feature type="binding site" evidence="9">
    <location>
        <begin position="601"/>
        <end position="608"/>
    </location>
    <ligand>
        <name>ATP</name>
        <dbReference type="ChEBI" id="CHEBI:30616"/>
    </ligand>
</feature>
<evidence type="ECO:0000256" key="2">
    <source>
        <dbReference type="ARBA" id="ARBA00021982"/>
    </source>
</evidence>
<dbReference type="FunFam" id="3.40.50.300:FF:000870">
    <property type="entry name" value="MutS protein homolog 4"/>
    <property type="match status" value="1"/>
</dbReference>
<dbReference type="PANTHER" id="PTHR11361">
    <property type="entry name" value="DNA MISMATCH REPAIR PROTEIN MUTS FAMILY MEMBER"/>
    <property type="match status" value="1"/>
</dbReference>
<dbReference type="InterPro" id="IPR000432">
    <property type="entry name" value="DNA_mismatch_repair_MutS_C"/>
</dbReference>
<comment type="function">
    <text evidence="8 9">This protein is involved in the repair of mismatches in DNA. It is possible that it carries out the mismatch recognition step. This protein has a weak ATPase activity.</text>
</comment>
<evidence type="ECO:0000313" key="12">
    <source>
        <dbReference type="EMBL" id="QSE76849.1"/>
    </source>
</evidence>
<dbReference type="SUPFAM" id="SSF55271">
    <property type="entry name" value="DNA repair protein MutS, domain I"/>
    <property type="match status" value="1"/>
</dbReference>
<dbReference type="InterPro" id="IPR036678">
    <property type="entry name" value="MutS_con_dom_sf"/>
</dbReference>
<dbReference type="Gene3D" id="1.10.1420.10">
    <property type="match status" value="2"/>
</dbReference>
<evidence type="ECO:0000313" key="13">
    <source>
        <dbReference type="Proteomes" id="UP000663608"/>
    </source>
</evidence>
<dbReference type="KEGG" id="lti:JW886_00730"/>
<gene>
    <name evidence="9 12" type="primary">mutS</name>
    <name evidence="12" type="ORF">JW886_00730</name>
</gene>
<dbReference type="SUPFAM" id="SSF53150">
    <property type="entry name" value="DNA repair protein MutS, domain II"/>
    <property type="match status" value="1"/>
</dbReference>